<dbReference type="HOGENOM" id="CLU_049343_6_1_10"/>
<evidence type="ECO:0000256" key="1">
    <source>
        <dbReference type="ARBA" id="ARBA00004496"/>
    </source>
</evidence>
<comment type="subcellular location">
    <subcellularLocation>
        <location evidence="1">Cytoplasm</location>
    </subcellularLocation>
</comment>
<sequence length="302" mass="33100">MKHYQRLEGMVAATFTPMDARGDINLSVIDKYADLMAESGMAGVFVCGTTGESHSLTTGERKAILAQWIKSARKRFKVIAHVGSNCQLEAMELARHAQEVEADAFAAMAPCFFKPSSVKDLVDFFTPIAQSAPDLPFYYYNMPSMTGVSLSVPSFLIEGKKTMPNLVGTKFTHNNLMEMGECLELNNGEFEVLHGYDEILIAGLALGAVAGVGSTYNYLPAVYQNLFDAFKKGDICTARRMQQKSIEIVKIIIKYGGGVRGGKAIMNLIGVDCGRCRLPVTPFGDDEYSSLKRDLEKIGFLN</sequence>
<accession>A0A0E2AY56</accession>
<reference evidence="9 10" key="1">
    <citation type="submission" date="2012-02" db="EMBL/GenBank/DDBJ databases">
        <title>The Genome Sequence of Bacteroides fragilis CL07T12C05.</title>
        <authorList>
            <consortium name="The Broad Institute Genome Sequencing Platform"/>
            <person name="Earl A."/>
            <person name="Ward D."/>
            <person name="Feldgarden M."/>
            <person name="Gevers D."/>
            <person name="Zitomersky N.L."/>
            <person name="Coyne M.J."/>
            <person name="Comstock L.E."/>
            <person name="Young S.K."/>
            <person name="Zeng Q."/>
            <person name="Gargeya S."/>
            <person name="Fitzgerald M."/>
            <person name="Haas B."/>
            <person name="Abouelleil A."/>
            <person name="Alvarado L."/>
            <person name="Arachchi H.M."/>
            <person name="Berlin A."/>
            <person name="Chapman S.B."/>
            <person name="Gearin G."/>
            <person name="Goldberg J."/>
            <person name="Griggs A."/>
            <person name="Gujja S."/>
            <person name="Hansen M."/>
            <person name="Heiman D."/>
            <person name="Howarth C."/>
            <person name="Larimer J."/>
            <person name="Lui A."/>
            <person name="MacDonald P.J.P."/>
            <person name="McCowen C."/>
            <person name="Montmayeur A."/>
            <person name="Murphy C."/>
            <person name="Neiman D."/>
            <person name="Pearson M."/>
            <person name="Priest M."/>
            <person name="Roberts A."/>
            <person name="Saif S."/>
            <person name="Shea T."/>
            <person name="Sisk P."/>
            <person name="Stolte C."/>
            <person name="Sykes S."/>
            <person name="Wortman J."/>
            <person name="Nusbaum C."/>
            <person name="Birren B."/>
        </authorList>
    </citation>
    <scope>NUCLEOTIDE SEQUENCE [LARGE SCALE GENOMIC DNA]</scope>
    <source>
        <strain evidence="9 10">CL07T12C05</strain>
    </source>
</reference>
<evidence type="ECO:0000256" key="3">
    <source>
        <dbReference type="ARBA" id="ARBA00023239"/>
    </source>
</evidence>
<evidence type="ECO:0000256" key="6">
    <source>
        <dbReference type="PIRNR" id="PIRNR001365"/>
    </source>
</evidence>
<name>A0A0E2AY56_BACFG</name>
<dbReference type="AlphaFoldDB" id="A0A0E2AY56"/>
<feature type="active site" description="Proton donor/acceptor" evidence="7">
    <location>
        <position position="140"/>
    </location>
</feature>
<dbReference type="PRINTS" id="PR00146">
    <property type="entry name" value="DHPICSNTHASE"/>
</dbReference>
<comment type="similarity">
    <text evidence="6">Belongs to the DapA family.</text>
</comment>
<feature type="active site" description="Schiff-base intermediate with substrate" evidence="7">
    <location>
        <position position="170"/>
    </location>
</feature>
<evidence type="ECO:0000256" key="2">
    <source>
        <dbReference type="ARBA" id="ARBA00022490"/>
    </source>
</evidence>
<comment type="caution">
    <text evidence="9">The sequence shown here is derived from an EMBL/GenBank/DDBJ whole genome shotgun (WGS) entry which is preliminary data.</text>
</comment>
<dbReference type="InterPro" id="IPR020624">
    <property type="entry name" value="Schiff_base-form_aldolases_CS"/>
</dbReference>
<keyword evidence="2" id="KW-0963">Cytoplasm</keyword>
<organism evidence="9 10">
    <name type="scientific">Bacteroides fragilis CL07T12C05</name>
    <dbReference type="NCBI Taxonomy" id="997883"/>
    <lineage>
        <taxon>Bacteria</taxon>
        <taxon>Pseudomonadati</taxon>
        <taxon>Bacteroidota</taxon>
        <taxon>Bacteroidia</taxon>
        <taxon>Bacteroidales</taxon>
        <taxon>Bacteroidaceae</taxon>
        <taxon>Bacteroides</taxon>
    </lineage>
</organism>
<dbReference type="EMBL" id="AGXN01000020">
    <property type="protein sequence ID" value="EIY92748.1"/>
    <property type="molecule type" value="Genomic_DNA"/>
</dbReference>
<dbReference type="PANTHER" id="PTHR12128:SF21">
    <property type="entry name" value="N-ACETYLNEURAMINATE LYASE"/>
    <property type="match status" value="1"/>
</dbReference>
<feature type="binding site" evidence="8">
    <location>
        <position position="212"/>
    </location>
    <ligand>
        <name>pyruvate</name>
        <dbReference type="ChEBI" id="CHEBI:15361"/>
    </ligand>
</feature>
<evidence type="ECO:0000256" key="7">
    <source>
        <dbReference type="PIRSR" id="PIRSR001365-1"/>
    </source>
</evidence>
<gene>
    <name evidence="9" type="ORF">HMPREF1056_03487</name>
</gene>
<evidence type="ECO:0000313" key="10">
    <source>
        <dbReference type="Proteomes" id="UP000003879"/>
    </source>
</evidence>
<dbReference type="PROSITE" id="PS00665">
    <property type="entry name" value="DHDPS_1"/>
    <property type="match status" value="1"/>
</dbReference>
<evidence type="ECO:0000313" key="9">
    <source>
        <dbReference type="EMBL" id="EIY92748.1"/>
    </source>
</evidence>
<dbReference type="SUPFAM" id="SSF51569">
    <property type="entry name" value="Aldolase"/>
    <property type="match status" value="1"/>
</dbReference>
<dbReference type="PATRIC" id="fig|997883.3.peg.3675"/>
<dbReference type="Pfam" id="PF00701">
    <property type="entry name" value="DHDPS"/>
    <property type="match status" value="1"/>
</dbReference>
<feature type="binding site" evidence="8">
    <location>
        <position position="50"/>
    </location>
    <ligand>
        <name>pyruvate</name>
        <dbReference type="ChEBI" id="CHEBI:15361"/>
    </ligand>
</feature>
<dbReference type="InterPro" id="IPR013785">
    <property type="entry name" value="Aldolase_TIM"/>
</dbReference>
<dbReference type="PANTHER" id="PTHR12128">
    <property type="entry name" value="DIHYDRODIPICOLINATE SYNTHASE"/>
    <property type="match status" value="1"/>
</dbReference>
<dbReference type="Gene3D" id="3.20.20.70">
    <property type="entry name" value="Aldolase class I"/>
    <property type="match status" value="1"/>
</dbReference>
<evidence type="ECO:0000256" key="5">
    <source>
        <dbReference type="ARBA" id="ARBA00023277"/>
    </source>
</evidence>
<dbReference type="SMART" id="SM01130">
    <property type="entry name" value="DHDPS"/>
    <property type="match status" value="1"/>
</dbReference>
<evidence type="ECO:0000256" key="4">
    <source>
        <dbReference type="ARBA" id="ARBA00023270"/>
    </source>
</evidence>
<dbReference type="RefSeq" id="WP_005791099.1">
    <property type="nucleotide sequence ID" value="NZ_JH724216.1"/>
</dbReference>
<dbReference type="PIRSF" id="PIRSF001365">
    <property type="entry name" value="DHDPS"/>
    <property type="match status" value="1"/>
</dbReference>
<dbReference type="GO" id="GO:0005737">
    <property type="term" value="C:cytoplasm"/>
    <property type="evidence" value="ECO:0007669"/>
    <property type="project" value="UniProtKB-SubCell"/>
</dbReference>
<protein>
    <submittedName>
        <fullName evidence="9">N-acetylneuraminate lyase</fullName>
    </submittedName>
</protein>
<dbReference type="InterPro" id="IPR002220">
    <property type="entry name" value="DapA-like"/>
</dbReference>
<keyword evidence="4" id="KW-0704">Schiff base</keyword>
<keyword evidence="3 6" id="KW-0456">Lyase</keyword>
<dbReference type="GO" id="GO:0016829">
    <property type="term" value="F:lyase activity"/>
    <property type="evidence" value="ECO:0007669"/>
    <property type="project" value="UniProtKB-KW"/>
</dbReference>
<keyword evidence="5" id="KW-0119">Carbohydrate metabolism</keyword>
<dbReference type="Proteomes" id="UP000003879">
    <property type="component" value="Unassembled WGS sequence"/>
</dbReference>
<proteinExistence type="inferred from homology"/>
<evidence type="ECO:0000256" key="8">
    <source>
        <dbReference type="PIRSR" id="PIRSR001365-2"/>
    </source>
</evidence>